<dbReference type="PANTHER" id="PTHR32089:SF112">
    <property type="entry name" value="LYSOZYME-LIKE PROTEIN-RELATED"/>
    <property type="match status" value="1"/>
</dbReference>
<evidence type="ECO:0000256" key="3">
    <source>
        <dbReference type="SAM" id="MobiDB-lite"/>
    </source>
</evidence>
<dbReference type="Pfam" id="PF00015">
    <property type="entry name" value="MCPsignal"/>
    <property type="match status" value="1"/>
</dbReference>
<organism evidence="6 7">
    <name type="scientific">Spongisporangium articulatum</name>
    <dbReference type="NCBI Taxonomy" id="3362603"/>
    <lineage>
        <taxon>Bacteria</taxon>
        <taxon>Bacillati</taxon>
        <taxon>Actinomycetota</taxon>
        <taxon>Actinomycetes</taxon>
        <taxon>Kineosporiales</taxon>
        <taxon>Kineosporiaceae</taxon>
        <taxon>Spongisporangium</taxon>
    </lineage>
</organism>
<dbReference type="SUPFAM" id="SSF58104">
    <property type="entry name" value="Methyl-accepting chemotaxis protein (MCP) signaling domain"/>
    <property type="match status" value="1"/>
</dbReference>
<keyword evidence="4" id="KW-1133">Transmembrane helix</keyword>
<feature type="region of interest" description="Disordered" evidence="3">
    <location>
        <begin position="1"/>
        <end position="39"/>
    </location>
</feature>
<dbReference type="Proteomes" id="UP001612915">
    <property type="component" value="Unassembled WGS sequence"/>
</dbReference>
<dbReference type="CDD" id="cd11386">
    <property type="entry name" value="MCP_signal"/>
    <property type="match status" value="1"/>
</dbReference>
<comment type="caution">
    <text evidence="6">The sequence shown here is derived from an EMBL/GenBank/DDBJ whole genome shotgun (WGS) entry which is preliminary data.</text>
</comment>
<reference evidence="6 7" key="1">
    <citation type="submission" date="2024-10" db="EMBL/GenBank/DDBJ databases">
        <title>The Natural Products Discovery Center: Release of the First 8490 Sequenced Strains for Exploring Actinobacteria Biosynthetic Diversity.</title>
        <authorList>
            <person name="Kalkreuter E."/>
            <person name="Kautsar S.A."/>
            <person name="Yang D."/>
            <person name="Bader C.D."/>
            <person name="Teijaro C.N."/>
            <person name="Fluegel L."/>
            <person name="Davis C.M."/>
            <person name="Simpson J.R."/>
            <person name="Lauterbach L."/>
            <person name="Steele A.D."/>
            <person name="Gui C."/>
            <person name="Meng S."/>
            <person name="Li G."/>
            <person name="Viehrig K."/>
            <person name="Ye F."/>
            <person name="Su P."/>
            <person name="Kiefer A.F."/>
            <person name="Nichols A."/>
            <person name="Cepeda A.J."/>
            <person name="Yan W."/>
            <person name="Fan B."/>
            <person name="Jiang Y."/>
            <person name="Adhikari A."/>
            <person name="Zheng C.-J."/>
            <person name="Schuster L."/>
            <person name="Cowan T.M."/>
            <person name="Smanski M.J."/>
            <person name="Chevrette M.G."/>
            <person name="De Carvalho L.P.S."/>
            <person name="Shen B."/>
        </authorList>
    </citation>
    <scope>NUCLEOTIDE SEQUENCE [LARGE SCALE GENOMIC DNA]</scope>
    <source>
        <strain evidence="6 7">NPDC049639</strain>
    </source>
</reference>
<evidence type="ECO:0000256" key="4">
    <source>
        <dbReference type="SAM" id="Phobius"/>
    </source>
</evidence>
<feature type="transmembrane region" description="Helical" evidence="4">
    <location>
        <begin position="223"/>
        <end position="245"/>
    </location>
</feature>
<dbReference type="InterPro" id="IPR004089">
    <property type="entry name" value="MCPsignal_dom"/>
</dbReference>
<gene>
    <name evidence="6" type="ORF">ACIB24_07405</name>
</gene>
<name>A0ABW8AKK7_9ACTN</name>
<dbReference type="EMBL" id="JBITLV010000002">
    <property type="protein sequence ID" value="MFI7586886.1"/>
    <property type="molecule type" value="Genomic_DNA"/>
</dbReference>
<dbReference type="RefSeq" id="WP_398277474.1">
    <property type="nucleotide sequence ID" value="NZ_JBITLV010000002.1"/>
</dbReference>
<accession>A0ABW8AKK7</accession>
<evidence type="ECO:0000256" key="1">
    <source>
        <dbReference type="ARBA" id="ARBA00023224"/>
    </source>
</evidence>
<keyword evidence="4" id="KW-0472">Membrane</keyword>
<keyword evidence="1 2" id="KW-0807">Transducer</keyword>
<feature type="domain" description="Methyl-accepting transducer" evidence="5">
    <location>
        <begin position="256"/>
        <end position="492"/>
    </location>
</feature>
<feature type="transmembrane region" description="Helical" evidence="4">
    <location>
        <begin position="50"/>
        <end position="73"/>
    </location>
</feature>
<evidence type="ECO:0000259" key="5">
    <source>
        <dbReference type="PROSITE" id="PS50111"/>
    </source>
</evidence>
<evidence type="ECO:0000313" key="6">
    <source>
        <dbReference type="EMBL" id="MFI7586886.1"/>
    </source>
</evidence>
<protein>
    <submittedName>
        <fullName evidence="6">Methyl-accepting chemotaxis protein</fullName>
    </submittedName>
</protein>
<dbReference type="SMART" id="SM00283">
    <property type="entry name" value="MA"/>
    <property type="match status" value="1"/>
</dbReference>
<sequence>MSTDDIGTPVQDSARSAGAGGTGRLPHPRGPLSDPVAEPAGRPGWTFGRALTAGFAAVVAINLLVGLVSIGALRDTVAEKDKVINVDTQLVLDVQNLIRIRNERAAANRAYLISGQQTYLDAQYAMDAQFDAEIDGIRKLVHTDQTRQLVDDIARLEDQFLVADRRPVALKQAGASPKAVAAAWNALTGDRDTLFDKLSELQRIEQRLADEGKAEATRRADRAAWLLAGLLVLGIVAATALAGWLTRRLRRRIGATVNEVQSASAELQATANQQAVGAREQATAMNEISTTVTELLATSQQISESAQRVTGVADRTAQAGREGRATVGNARESMVEIQRQVDAIVRHMLELGDKSQRIGAVLDIVSELAEQTNILAINSTIEAAGAGESGRRFAVVADEIRKLADRVGESTKEIRELIDVVRGAVNTTVMATEIGSKAVASGAAQVADVSVSFEQIVGLVDTTTEAAREIELSTKQQTTAVEQVNLAVANVAQTTRETEASSTQTLQTASQLRVLSTRLSALVEAGAHDR</sequence>
<evidence type="ECO:0000313" key="7">
    <source>
        <dbReference type="Proteomes" id="UP001612915"/>
    </source>
</evidence>
<evidence type="ECO:0000256" key="2">
    <source>
        <dbReference type="PROSITE-ProRule" id="PRU00284"/>
    </source>
</evidence>
<dbReference type="PROSITE" id="PS50111">
    <property type="entry name" value="CHEMOTAXIS_TRANSDUC_2"/>
    <property type="match status" value="1"/>
</dbReference>
<keyword evidence="4" id="KW-0812">Transmembrane</keyword>
<keyword evidence="7" id="KW-1185">Reference proteome</keyword>
<dbReference type="Gene3D" id="1.10.287.950">
    <property type="entry name" value="Methyl-accepting chemotaxis protein"/>
    <property type="match status" value="1"/>
</dbReference>
<proteinExistence type="predicted"/>
<dbReference type="PANTHER" id="PTHR32089">
    <property type="entry name" value="METHYL-ACCEPTING CHEMOTAXIS PROTEIN MCPB"/>
    <property type="match status" value="1"/>
</dbReference>